<dbReference type="AlphaFoldDB" id="B9TMI7"/>
<evidence type="ECO:0000313" key="2">
    <source>
        <dbReference type="Proteomes" id="UP000008311"/>
    </source>
</evidence>
<accession>B9TMI7</accession>
<dbReference type="Proteomes" id="UP000008311">
    <property type="component" value="Unassembled WGS sequence"/>
</dbReference>
<reference evidence="2" key="1">
    <citation type="journal article" date="2010" name="Nat. Biotechnol.">
        <title>Draft genome sequence of the oilseed species Ricinus communis.</title>
        <authorList>
            <person name="Chan A.P."/>
            <person name="Crabtree J."/>
            <person name="Zhao Q."/>
            <person name="Lorenzi H."/>
            <person name="Orvis J."/>
            <person name="Puiu D."/>
            <person name="Melake-Berhan A."/>
            <person name="Jones K.M."/>
            <person name="Redman J."/>
            <person name="Chen G."/>
            <person name="Cahoon E.B."/>
            <person name="Gedil M."/>
            <person name="Stanke M."/>
            <person name="Haas B.J."/>
            <person name="Wortman J.R."/>
            <person name="Fraser-Liggett C.M."/>
            <person name="Ravel J."/>
            <person name="Rabinowicz P.D."/>
        </authorList>
    </citation>
    <scope>NUCLEOTIDE SEQUENCE [LARGE SCALE GENOMIC DNA]</scope>
    <source>
        <strain evidence="2">cv. Hale</strain>
    </source>
</reference>
<organism evidence="1 2">
    <name type="scientific">Ricinus communis</name>
    <name type="common">Castor bean</name>
    <dbReference type="NCBI Taxonomy" id="3988"/>
    <lineage>
        <taxon>Eukaryota</taxon>
        <taxon>Viridiplantae</taxon>
        <taxon>Streptophyta</taxon>
        <taxon>Embryophyta</taxon>
        <taxon>Tracheophyta</taxon>
        <taxon>Spermatophyta</taxon>
        <taxon>Magnoliopsida</taxon>
        <taxon>eudicotyledons</taxon>
        <taxon>Gunneridae</taxon>
        <taxon>Pentapetalae</taxon>
        <taxon>rosids</taxon>
        <taxon>fabids</taxon>
        <taxon>Malpighiales</taxon>
        <taxon>Euphorbiaceae</taxon>
        <taxon>Acalyphoideae</taxon>
        <taxon>Acalypheae</taxon>
        <taxon>Ricinus</taxon>
    </lineage>
</organism>
<dbReference type="EMBL" id="EQ989274">
    <property type="protein sequence ID" value="EEF22926.1"/>
    <property type="molecule type" value="Genomic_DNA"/>
</dbReference>
<proteinExistence type="predicted"/>
<evidence type="ECO:0000313" key="1">
    <source>
        <dbReference type="EMBL" id="EEF22926.1"/>
    </source>
</evidence>
<protein>
    <submittedName>
        <fullName evidence="1">Uncharacterized protein</fullName>
    </submittedName>
</protein>
<gene>
    <name evidence="1" type="ORF">RCOM_2092920</name>
</gene>
<sequence length="262" mass="28157">MRPDGHAAMLGRGQGAVLAQQRQAQAGAHQALGRGGGIAFHDLIGAQPLAGEQRQQQGLLMVLRGCTDPGQLRQVLPARLQDAFAQRGRRRHAVVQCLQHQGAQVARHVGADVERALQAAGRDLRAQLLGPALACLDVQQRQRLHQAMQQRAQAQRLGVGHRAQQQLAGDLALQLAGLALQASCRIQHLPGGLHQGLASPREADAARAPVEQRHAQLFLQRLDLGRDGGLRQVQGLGRARDAAQRGRRDVGAQLIHLHGRPA</sequence>
<keyword evidence="2" id="KW-1185">Reference proteome</keyword>
<name>B9TMI7_RICCO</name>
<dbReference type="InParanoid" id="B9TMI7"/>